<feature type="non-terminal residue" evidence="1">
    <location>
        <position position="71"/>
    </location>
</feature>
<dbReference type="Gramene" id="TVU25359">
    <property type="protein sequence ID" value="TVU25359"/>
    <property type="gene ID" value="EJB05_27851"/>
</dbReference>
<name>A0A5J9UNE1_9POAL</name>
<dbReference type="Proteomes" id="UP000324897">
    <property type="component" value="Chromosome 2"/>
</dbReference>
<reference evidence="1 2" key="1">
    <citation type="journal article" date="2019" name="Sci. Rep.">
        <title>A high-quality genome of Eragrostis curvula grass provides insights into Poaceae evolution and supports new strategies to enhance forage quality.</title>
        <authorList>
            <person name="Carballo J."/>
            <person name="Santos B.A.C.M."/>
            <person name="Zappacosta D."/>
            <person name="Garbus I."/>
            <person name="Selva J.P."/>
            <person name="Gallo C.A."/>
            <person name="Diaz A."/>
            <person name="Albertini E."/>
            <person name="Caccamo M."/>
            <person name="Echenique V."/>
        </authorList>
    </citation>
    <scope>NUCLEOTIDE SEQUENCE [LARGE SCALE GENOMIC DNA]</scope>
    <source>
        <strain evidence="2">cv. Victoria</strain>
        <tissue evidence="1">Leaf</tissue>
    </source>
</reference>
<dbReference type="AlphaFoldDB" id="A0A5J9UNE1"/>
<protein>
    <submittedName>
        <fullName evidence="1">Uncharacterized protein</fullName>
    </submittedName>
</protein>
<organism evidence="1 2">
    <name type="scientific">Eragrostis curvula</name>
    <name type="common">weeping love grass</name>
    <dbReference type="NCBI Taxonomy" id="38414"/>
    <lineage>
        <taxon>Eukaryota</taxon>
        <taxon>Viridiplantae</taxon>
        <taxon>Streptophyta</taxon>
        <taxon>Embryophyta</taxon>
        <taxon>Tracheophyta</taxon>
        <taxon>Spermatophyta</taxon>
        <taxon>Magnoliopsida</taxon>
        <taxon>Liliopsida</taxon>
        <taxon>Poales</taxon>
        <taxon>Poaceae</taxon>
        <taxon>PACMAD clade</taxon>
        <taxon>Chloridoideae</taxon>
        <taxon>Eragrostideae</taxon>
        <taxon>Eragrostidinae</taxon>
        <taxon>Eragrostis</taxon>
    </lineage>
</organism>
<evidence type="ECO:0000313" key="1">
    <source>
        <dbReference type="EMBL" id="TVU25359.1"/>
    </source>
</evidence>
<proteinExistence type="predicted"/>
<gene>
    <name evidence="1" type="ORF">EJB05_27851</name>
</gene>
<accession>A0A5J9UNE1</accession>
<comment type="caution">
    <text evidence="1">The sequence shown here is derived from an EMBL/GenBank/DDBJ whole genome shotgun (WGS) entry which is preliminary data.</text>
</comment>
<dbReference type="EMBL" id="RWGY01000013">
    <property type="protein sequence ID" value="TVU25359.1"/>
    <property type="molecule type" value="Genomic_DNA"/>
</dbReference>
<keyword evidence="2" id="KW-1185">Reference proteome</keyword>
<sequence>MYVHRGIDELVAVIDERGVWRSEEGVPDLHGDDLAASHFPFPQCDRQAGGDRRATRLAIGGTCRQRALAAC</sequence>
<evidence type="ECO:0000313" key="2">
    <source>
        <dbReference type="Proteomes" id="UP000324897"/>
    </source>
</evidence>